<dbReference type="InterPro" id="IPR047569">
    <property type="entry name" value="CBM56"/>
</dbReference>
<dbReference type="EMBL" id="JAENIL010000042">
    <property type="protein sequence ID" value="MBK1879158.1"/>
    <property type="molecule type" value="Genomic_DNA"/>
</dbReference>
<keyword evidence="8" id="KW-0961">Cell wall biogenesis/degradation</keyword>
<dbReference type="Gene3D" id="2.60.120.260">
    <property type="entry name" value="Galactose-binding domain-like"/>
    <property type="match status" value="1"/>
</dbReference>
<evidence type="ECO:0000256" key="1">
    <source>
        <dbReference type="ARBA" id="ARBA00000382"/>
    </source>
</evidence>
<dbReference type="InterPro" id="IPR008979">
    <property type="entry name" value="Galactose-bd-like_sf"/>
</dbReference>
<feature type="domain" description="CBM56" evidence="12">
    <location>
        <begin position="1262"/>
        <end position="1349"/>
    </location>
</feature>
<keyword evidence="6" id="KW-0119">Carbohydrate metabolism</keyword>
<evidence type="ECO:0000313" key="13">
    <source>
        <dbReference type="EMBL" id="MBK1879158.1"/>
    </source>
</evidence>
<evidence type="ECO:0000256" key="10">
    <source>
        <dbReference type="SAM" id="MobiDB-lite"/>
    </source>
</evidence>
<dbReference type="SMART" id="SM00606">
    <property type="entry name" value="CBD_IV"/>
    <property type="match status" value="1"/>
</dbReference>
<dbReference type="SUPFAM" id="SSF49785">
    <property type="entry name" value="Galactose-binding domain-like"/>
    <property type="match status" value="1"/>
</dbReference>
<evidence type="ECO:0000256" key="4">
    <source>
        <dbReference type="ARBA" id="ARBA00022729"/>
    </source>
</evidence>
<dbReference type="Proteomes" id="UP000617628">
    <property type="component" value="Unassembled WGS sequence"/>
</dbReference>
<evidence type="ECO:0000259" key="12">
    <source>
        <dbReference type="PROSITE" id="PS52005"/>
    </source>
</evidence>
<evidence type="ECO:0000256" key="9">
    <source>
        <dbReference type="ARBA" id="ARBA00023326"/>
    </source>
</evidence>
<keyword evidence="4" id="KW-0732">Signal</keyword>
<dbReference type="GO" id="GO:0000272">
    <property type="term" value="P:polysaccharide catabolic process"/>
    <property type="evidence" value="ECO:0007669"/>
    <property type="project" value="UniProtKB-KW"/>
</dbReference>
<comment type="similarity">
    <text evidence="2">Belongs to the glycosyl hydrolase 81 family.</text>
</comment>
<evidence type="ECO:0000256" key="5">
    <source>
        <dbReference type="ARBA" id="ARBA00022801"/>
    </source>
</evidence>
<dbReference type="Gene3D" id="2.60.40.1080">
    <property type="match status" value="4"/>
</dbReference>
<dbReference type="InterPro" id="IPR040720">
    <property type="entry name" value="GH81_C"/>
</dbReference>
<gene>
    <name evidence="13" type="ORF">JIN87_19895</name>
</gene>
<dbReference type="EC" id="3.2.1.39" evidence="3"/>
<dbReference type="PROSITE" id="PS52005">
    <property type="entry name" value="CBM56"/>
    <property type="match status" value="3"/>
</dbReference>
<dbReference type="InterPro" id="IPR006584">
    <property type="entry name" value="Cellulose-bd_IV"/>
</dbReference>
<dbReference type="RefSeq" id="WP_200357371.1">
    <property type="nucleotide sequence ID" value="NZ_JAENIL010000042.1"/>
</dbReference>
<dbReference type="Gene3D" id="2.70.98.30">
    <property type="entry name" value="Golgi alpha-mannosidase II, domain 4"/>
    <property type="match status" value="1"/>
</dbReference>
<keyword evidence="14" id="KW-1185">Reference proteome</keyword>
<dbReference type="PROSITE" id="PS51175">
    <property type="entry name" value="CBM6"/>
    <property type="match status" value="1"/>
</dbReference>
<dbReference type="PROSITE" id="PS52008">
    <property type="entry name" value="GH81"/>
    <property type="match status" value="1"/>
</dbReference>
<comment type="caution">
    <text evidence="13">The sequence shown here is derived from an EMBL/GenBank/DDBJ whole genome shotgun (WGS) entry which is preliminary data.</text>
</comment>
<evidence type="ECO:0000256" key="8">
    <source>
        <dbReference type="ARBA" id="ARBA00023316"/>
    </source>
</evidence>
<evidence type="ECO:0000256" key="2">
    <source>
        <dbReference type="ARBA" id="ARBA00010730"/>
    </source>
</evidence>
<dbReference type="Pfam" id="PF02368">
    <property type="entry name" value="Big_2"/>
    <property type="match status" value="1"/>
</dbReference>
<dbReference type="GO" id="GO:0052861">
    <property type="term" value="F:endo-1,3(4)-beta-glucanase activity"/>
    <property type="evidence" value="ECO:0007669"/>
    <property type="project" value="InterPro"/>
</dbReference>
<evidence type="ECO:0000259" key="11">
    <source>
        <dbReference type="PROSITE" id="PS51175"/>
    </source>
</evidence>
<dbReference type="InterPro" id="IPR040451">
    <property type="entry name" value="GH81_N"/>
</dbReference>
<feature type="domain" description="CBM56" evidence="12">
    <location>
        <begin position="1852"/>
        <end position="1944"/>
    </location>
</feature>
<keyword evidence="5" id="KW-0378">Hydrolase</keyword>
<dbReference type="SMART" id="SM00635">
    <property type="entry name" value="BID_2"/>
    <property type="match status" value="4"/>
</dbReference>
<evidence type="ECO:0000313" key="14">
    <source>
        <dbReference type="Proteomes" id="UP000617628"/>
    </source>
</evidence>
<feature type="domain" description="CBM56" evidence="12">
    <location>
        <begin position="1508"/>
        <end position="1601"/>
    </location>
</feature>
<dbReference type="CDD" id="cd04080">
    <property type="entry name" value="CBM6_cellulase-like"/>
    <property type="match status" value="1"/>
</dbReference>
<feature type="region of interest" description="Disordered" evidence="10">
    <location>
        <begin position="1596"/>
        <end position="1618"/>
    </location>
</feature>
<dbReference type="Pfam" id="PF03639">
    <property type="entry name" value="Glyco_hydro_81"/>
    <property type="match status" value="1"/>
</dbReference>
<dbReference type="InterPro" id="IPR013783">
    <property type="entry name" value="Ig-like_fold"/>
</dbReference>
<dbReference type="GO" id="GO:0042973">
    <property type="term" value="F:glucan endo-1,3-beta-D-glucosidase activity"/>
    <property type="evidence" value="ECO:0007669"/>
    <property type="project" value="UniProtKB-EC"/>
</dbReference>
<dbReference type="InterPro" id="IPR005084">
    <property type="entry name" value="CBM6"/>
</dbReference>
<dbReference type="Gene3D" id="2.60.40.10">
    <property type="entry name" value="Immunoglobulins"/>
    <property type="match status" value="1"/>
</dbReference>
<dbReference type="Pfam" id="PF17652">
    <property type="entry name" value="Glyco_hydro81C"/>
    <property type="match status" value="1"/>
</dbReference>
<evidence type="ECO:0000256" key="3">
    <source>
        <dbReference type="ARBA" id="ARBA00012780"/>
    </source>
</evidence>
<dbReference type="InterPro" id="IPR005200">
    <property type="entry name" value="Endo-beta-glucanase"/>
</dbReference>
<dbReference type="InterPro" id="IPR003343">
    <property type="entry name" value="Big_2"/>
</dbReference>
<proteinExistence type="inferred from homology"/>
<feature type="domain" description="CBM6" evidence="11">
    <location>
        <begin position="887"/>
        <end position="1009"/>
    </location>
</feature>
<name>A0A934VSZ3_9BACT</name>
<comment type="catalytic activity">
    <reaction evidence="1">
        <text>Hydrolysis of (1-&gt;3)-beta-D-glucosidic linkages in (1-&gt;3)-beta-D-glucans.</text>
        <dbReference type="EC" id="3.2.1.39"/>
    </reaction>
</comment>
<keyword evidence="9" id="KW-0624">Polysaccharide degradation</keyword>
<dbReference type="Gene3D" id="2.60.120.430">
    <property type="entry name" value="Galactose-binding lectin"/>
    <property type="match status" value="2"/>
</dbReference>
<dbReference type="PANTHER" id="PTHR31983:SF0">
    <property type="entry name" value="GLUCAN ENDO-1,3-BETA-D-GLUCOSIDASE 2"/>
    <property type="match status" value="1"/>
</dbReference>
<organism evidence="13 14">
    <name type="scientific">Pelagicoccus mobilis</name>
    <dbReference type="NCBI Taxonomy" id="415221"/>
    <lineage>
        <taxon>Bacteria</taxon>
        <taxon>Pseudomonadati</taxon>
        <taxon>Verrucomicrobiota</taxon>
        <taxon>Opitutia</taxon>
        <taxon>Puniceicoccales</taxon>
        <taxon>Pelagicoccaceae</taxon>
        <taxon>Pelagicoccus</taxon>
    </lineage>
</organism>
<dbReference type="Pfam" id="PF22184">
    <property type="entry name" value="CBM_56"/>
    <property type="match status" value="4"/>
</dbReference>
<accession>A0A934VSZ3</accession>
<dbReference type="GO" id="GO:0030246">
    <property type="term" value="F:carbohydrate binding"/>
    <property type="evidence" value="ECO:0007669"/>
    <property type="project" value="UniProtKB-UniRule"/>
</dbReference>
<protein>
    <recommendedName>
        <fullName evidence="3">glucan endo-1,3-beta-D-glucosidase</fullName>
        <ecNumber evidence="3">3.2.1.39</ecNumber>
    </recommendedName>
</protein>
<sequence>MKRSSMNTFTWLKELTLLSFFLIIAALTSAQTIVPIGSGSYTTEFPGVDEAGRNGFPDGTPYLSGPAASKPVPTNDWWSNLLKQSHGGQAFNYPLSYRSLPQGLVVNYTMPAGGTPTEYRQPMSDVAGITVGVVDLSAPSSTASDHSDWTATINWNDGVHDFSALMGHGMPFTYFTKGDADLARIKIGFNEAGVSISENKLLIENNFGGASYIVYGPAGSTWSASGNEYTSDLNGQNYWSMVMVPASMTMASAAPYFEAYAYSFPTDTRIEWTYDETTSTVRTDFIITPTVMEGPGNTVFWGILPHHWANLAPSSTTPGPYTYETVRGEMRTLTSNTFSTEIRFSGILPTMPDVAKYSGSFDPSEIAQVIEQMKADTLATWTDSYNEGQVMNRLVQTARIADQLGNIEARDQMLATVKERLEDWLTAESGEVAFLFYYNDDWDALIGYPAGHRQDTNINDHHFHWGYFIHAAAVLEQYYPGWAADWGDMINMLIRDAANPSRTDSMFPFLRNYSPYAGHSWANGFATEPFGNDQESTSESMQFNSSLIHWGAVTGNDEIRDLGIFLYTSEHSSVNEYWFDQNDRTFQPSYAYEMVARVWGGGYDNGTWWTTDVAASYGIQLYPIHGGSLYLGHNTDYVQEAWQGMAANTEVLSNIPNGNLWYDTYWKFLSFLDPAEALNLYNNYRERDLKFGVSDAQTYHWLHAMVALGQVAEEITPDYPIAAAFNNGGEITYAAHNYTAVPITVNFSDGFSLDVPAFSRATNRDLDLTVNLTVSETEIPSGATVDLAVTVSSPVDRVDFFEDGVLVGSDDTAPYEMSTAGLLPGHPGFFAKAYIGEAFNISNVESVQVGSQVPLSGVAFPIPGEIQAGNYDEFEGGRGQGIAYSDTTVYNEGGYRPSEGVDAASDPNEGAIVGWIESGEWLEFTVDVAATGNYDATIRYANGSGGTGGPLVFDLDGTPVGPEIPIPTTSGWGSWETLTVEDIPLTAGQHILQAQAIGSGFNLGRITFSNADGPAIALSSITVSPDPVTLQDGQSQQFSATGLDQNGNPMFLSPNWGTSGGAINSSGLYNANSTGDFTVTASFGSLSGSADVSVTRATSVLTSMSVSPLAPAIDIGATLLFTASGLDQYGDTMVITPTWTANGGTIDETGLYTGNANGIFEITATSGSVSSSTTIAVGDVTPVLTTIQVSPDSAELNIGDSQQFTAEAFDQFGSPFPTTIVWDGTDATGLFNAIALGSFTVTASSGALSDTANVSVVEKDLNGCSGEEDDYSWSISSTEIVFTSKTGSAWVDAHLTINGGNEQNVRMATTGDGVHTQAITTAPGDIVDVFFTYAFGEGAKDSLHHACTVGGGSGEDPTEPSEAASAPTLPEDCVVALYSDAYTTIDGVNFNPFWGQATVVTHEEIAGDNALKYSGLNYQGTDFAGNPQDVSGMDSLHLDFWTADSTALNLYLISPGPVETPYTLPVTPGQWVSVDIPLTDFVPVDLTNVFQLKFDGNGTVFLDNIYFSKTPEEAGCSGEEDDYSWSISETEIVFTSKIGSAWVDAHYTINGGAQQNIRMLAAGDGVHTQAITTAPSDIVDVFFTYAFGEGAKDSPHHACTVGGGSGEDPTEPSEAAPAPTLPEDCVVALYSDAYTAIDGVNFNPFWGQATVVTHEEIAGDNALKYSGLNYQGTDFAGNPQDVSGMDSLHLDFWTADSTVLNLYLISPGPVETPYALPITPGQWVSVDIPLTDFAPVDLTSVFQLKFDGNGTVFLDNIYFSKEPVLTGCTGDEADYTWYITDTEIVFDSNIGSEWVDVHYKINGGPQQNLRMSNIGDGIHITPITKSEGDVVEVFFTYALEIGAKDSSTHYCPEPAENICSGEEEEYGWSISERELVFTSYLGSEWVDAHYTVNGGTQQNARMSDKGDGVHVLQIDATAGDLIDVFFTYAIEIGAKDSPHHSCAADETPLVLESIIVSPDTVSIDLGQSQQFTAQGFDQFGDPMAITPVWTEADENGLFSATEVGSFVVTASLGDVFAQATITVNDPVCDAPKWNRRTAYDLGDIVTFRGHAWKWEGKHKRDRFRKWWHKSKRARGFRPGIRSGWTNLGPCL</sequence>
<evidence type="ECO:0000256" key="6">
    <source>
        <dbReference type="ARBA" id="ARBA00023277"/>
    </source>
</evidence>
<keyword evidence="7" id="KW-0326">Glycosidase</keyword>
<dbReference type="GO" id="GO:0071555">
    <property type="term" value="P:cell wall organization"/>
    <property type="evidence" value="ECO:0007669"/>
    <property type="project" value="UniProtKB-KW"/>
</dbReference>
<evidence type="ECO:0000256" key="7">
    <source>
        <dbReference type="ARBA" id="ARBA00023295"/>
    </source>
</evidence>
<reference evidence="13" key="1">
    <citation type="submission" date="2021-01" db="EMBL/GenBank/DDBJ databases">
        <title>Modified the classification status of verrucomicrobia.</title>
        <authorList>
            <person name="Feng X."/>
        </authorList>
    </citation>
    <scope>NUCLEOTIDE SEQUENCE</scope>
    <source>
        <strain evidence="13">KCTC 13126</strain>
    </source>
</reference>
<dbReference type="PANTHER" id="PTHR31983">
    <property type="entry name" value="ENDO-1,3(4)-BETA-GLUCANASE 1"/>
    <property type="match status" value="1"/>
</dbReference>
<dbReference type="Pfam" id="PF03422">
    <property type="entry name" value="CBM_6"/>
    <property type="match status" value="1"/>
</dbReference>